<dbReference type="GO" id="GO:0005737">
    <property type="term" value="C:cytoplasm"/>
    <property type="evidence" value="ECO:0007669"/>
    <property type="project" value="UniProtKB-SubCell"/>
</dbReference>
<dbReference type="PANTHER" id="PTHR30314">
    <property type="entry name" value="CELL DIVISION PROTEIN FTSZ-RELATED"/>
    <property type="match status" value="1"/>
</dbReference>
<dbReference type="SUPFAM" id="SSF55307">
    <property type="entry name" value="Tubulin C-terminal domain-like"/>
    <property type="match status" value="1"/>
</dbReference>
<keyword evidence="3 4" id="KW-0342">GTP-binding</keyword>
<evidence type="ECO:0000256" key="2">
    <source>
        <dbReference type="ARBA" id="ARBA00022741"/>
    </source>
</evidence>
<comment type="subunit">
    <text evidence="4">Homodimer. Polymerizes to form a dynamic ring structure in a strictly GTP-dependent manner. Interacts directly with several other division proteins.</text>
</comment>
<dbReference type="GO" id="GO:0005525">
    <property type="term" value="F:GTP binding"/>
    <property type="evidence" value="ECO:0007669"/>
    <property type="project" value="UniProtKB-UniRule"/>
</dbReference>
<evidence type="ECO:0000256" key="4">
    <source>
        <dbReference type="HAMAP-Rule" id="MF_00909"/>
    </source>
</evidence>
<dbReference type="RefSeq" id="WP_117002654.1">
    <property type="nucleotide sequence ID" value="NZ_BMJS01000014.1"/>
</dbReference>
<dbReference type="SMART" id="SM00865">
    <property type="entry name" value="Tubulin_C"/>
    <property type="match status" value="1"/>
</dbReference>
<dbReference type="Pfam" id="PF00091">
    <property type="entry name" value="Tubulin"/>
    <property type="match status" value="1"/>
</dbReference>
<feature type="binding site" evidence="4">
    <location>
        <position position="191"/>
    </location>
    <ligand>
        <name>GTP</name>
        <dbReference type="ChEBI" id="CHEBI:37565"/>
    </ligand>
</feature>
<dbReference type="AlphaFoldDB" id="A0A8J2Z4H2"/>
<keyword evidence="4 9" id="KW-0132">Cell division</keyword>
<dbReference type="PRINTS" id="PR00423">
    <property type="entry name" value="CELLDVISFTSZ"/>
</dbReference>
<dbReference type="CDD" id="cd02201">
    <property type="entry name" value="FtsZ_type1"/>
    <property type="match status" value="1"/>
</dbReference>
<dbReference type="NCBIfam" id="TIGR00065">
    <property type="entry name" value="ftsZ"/>
    <property type="match status" value="1"/>
</dbReference>
<feature type="binding site" evidence="4">
    <location>
        <begin position="25"/>
        <end position="29"/>
    </location>
    <ligand>
        <name>GTP</name>
        <dbReference type="ChEBI" id="CHEBI:37565"/>
    </ligand>
</feature>
<dbReference type="InterPro" id="IPR008280">
    <property type="entry name" value="Tub_FtsZ_C"/>
</dbReference>
<dbReference type="GO" id="GO:0000917">
    <property type="term" value="P:division septum assembly"/>
    <property type="evidence" value="ECO:0007669"/>
    <property type="project" value="UniProtKB-KW"/>
</dbReference>
<dbReference type="Gene3D" id="3.40.50.1440">
    <property type="entry name" value="Tubulin/FtsZ, GTPase domain"/>
    <property type="match status" value="1"/>
</dbReference>
<reference evidence="9" key="2">
    <citation type="submission" date="2020-09" db="EMBL/GenBank/DDBJ databases">
        <authorList>
            <person name="Sun Q."/>
            <person name="Zhou Y."/>
        </authorList>
    </citation>
    <scope>NUCLEOTIDE SEQUENCE</scope>
    <source>
        <strain evidence="9">CGMCC 1.15758</strain>
    </source>
</reference>
<dbReference type="InterPro" id="IPR003008">
    <property type="entry name" value="Tubulin_FtsZ_GTPase"/>
</dbReference>
<keyword evidence="10" id="KW-1185">Reference proteome</keyword>
<dbReference type="FunFam" id="3.40.50.1440:FF:000001">
    <property type="entry name" value="Cell division protein FtsZ"/>
    <property type="match status" value="1"/>
</dbReference>
<dbReference type="InterPro" id="IPR018316">
    <property type="entry name" value="Tubulin/FtsZ_2-layer-sand-dom"/>
</dbReference>
<feature type="binding site" evidence="4">
    <location>
        <begin position="112"/>
        <end position="114"/>
    </location>
    <ligand>
        <name>GTP</name>
        <dbReference type="ChEBI" id="CHEBI:37565"/>
    </ligand>
</feature>
<comment type="function">
    <text evidence="4">Essential cell division protein that forms a contractile ring structure (Z ring) at the future cell division site. The regulation of the ring assembly controls the timing and the location of cell division. One of the functions of the FtsZ ring is to recruit other cell division proteins to the septum to produce a new cell wall between the dividing cells. Binds GTP and shows GTPase activity.</text>
</comment>
<dbReference type="GO" id="GO:0003924">
    <property type="term" value="F:GTPase activity"/>
    <property type="evidence" value="ECO:0007669"/>
    <property type="project" value="UniProtKB-UniRule"/>
</dbReference>
<feature type="binding site" evidence="4">
    <location>
        <position position="143"/>
    </location>
    <ligand>
        <name>GTP</name>
        <dbReference type="ChEBI" id="CHEBI:37565"/>
    </ligand>
</feature>
<gene>
    <name evidence="4 9" type="primary">ftsZ</name>
    <name evidence="9" type="ORF">GCM10010995_14450</name>
</gene>
<feature type="binding site" evidence="4">
    <location>
        <position position="147"/>
    </location>
    <ligand>
        <name>GTP</name>
        <dbReference type="ChEBI" id="CHEBI:37565"/>
    </ligand>
</feature>
<dbReference type="PANTHER" id="PTHR30314:SF3">
    <property type="entry name" value="MITOCHONDRIAL DIVISION PROTEIN FSZA"/>
    <property type="match status" value="1"/>
</dbReference>
<dbReference type="InterPro" id="IPR045061">
    <property type="entry name" value="FtsZ/CetZ"/>
</dbReference>
<dbReference type="HAMAP" id="MF_00909">
    <property type="entry name" value="FtsZ"/>
    <property type="match status" value="1"/>
</dbReference>
<keyword evidence="4" id="KW-0131">Cell cycle</keyword>
<dbReference type="InterPro" id="IPR000158">
    <property type="entry name" value="Cell_div_FtsZ"/>
</dbReference>
<reference evidence="9" key="1">
    <citation type="journal article" date="2014" name="Int. J. Syst. Evol. Microbiol.">
        <title>Complete genome sequence of Corynebacterium casei LMG S-19264T (=DSM 44701T), isolated from a smear-ripened cheese.</title>
        <authorList>
            <consortium name="US DOE Joint Genome Institute (JGI-PGF)"/>
            <person name="Walter F."/>
            <person name="Albersmeier A."/>
            <person name="Kalinowski J."/>
            <person name="Ruckert C."/>
        </authorList>
    </citation>
    <scope>NUCLEOTIDE SEQUENCE</scope>
    <source>
        <strain evidence="9">CGMCC 1.15758</strain>
    </source>
</reference>
<dbReference type="PROSITE" id="PS01134">
    <property type="entry name" value="FTSZ_1"/>
    <property type="match status" value="1"/>
</dbReference>
<name>A0A8J2Z4H2_9GAMM</name>
<feature type="domain" description="Tubulin/FtsZ 2-layer sandwich" evidence="8">
    <location>
        <begin position="211"/>
        <end position="329"/>
    </location>
</feature>
<dbReference type="GO" id="GO:0032153">
    <property type="term" value="C:cell division site"/>
    <property type="evidence" value="ECO:0007669"/>
    <property type="project" value="UniProtKB-UniRule"/>
</dbReference>
<keyword evidence="4" id="KW-0963">Cytoplasm</keyword>
<evidence type="ECO:0000313" key="9">
    <source>
        <dbReference type="EMBL" id="GGF98318.1"/>
    </source>
</evidence>
<keyword evidence="4" id="KW-0717">Septation</keyword>
<feature type="region of interest" description="Disordered" evidence="6">
    <location>
        <begin position="340"/>
        <end position="361"/>
    </location>
</feature>
<protein>
    <recommendedName>
        <fullName evidence="4 5">Cell division protein FtsZ</fullName>
    </recommendedName>
</protein>
<proteinExistence type="inferred from homology"/>
<evidence type="ECO:0000259" key="8">
    <source>
        <dbReference type="SMART" id="SM00865"/>
    </source>
</evidence>
<dbReference type="OrthoDB" id="9813375at2"/>
<keyword evidence="2 4" id="KW-0547">Nucleotide-binding</keyword>
<dbReference type="Pfam" id="PF12327">
    <property type="entry name" value="FtsZ_C"/>
    <property type="match status" value="1"/>
</dbReference>
<dbReference type="SUPFAM" id="SSF52490">
    <property type="entry name" value="Tubulin nucleotide-binding domain-like"/>
    <property type="match status" value="1"/>
</dbReference>
<dbReference type="EMBL" id="BMJS01000014">
    <property type="protein sequence ID" value="GGF98318.1"/>
    <property type="molecule type" value="Genomic_DNA"/>
</dbReference>
<evidence type="ECO:0000256" key="1">
    <source>
        <dbReference type="ARBA" id="ARBA00009690"/>
    </source>
</evidence>
<evidence type="ECO:0000256" key="5">
    <source>
        <dbReference type="NCBIfam" id="TIGR00065"/>
    </source>
</evidence>
<comment type="similarity">
    <text evidence="1 4">Belongs to the FtsZ family.</text>
</comment>
<organism evidence="9 10">
    <name type="scientific">Cysteiniphilum litorale</name>
    <dbReference type="NCBI Taxonomy" id="2056700"/>
    <lineage>
        <taxon>Bacteria</taxon>
        <taxon>Pseudomonadati</taxon>
        <taxon>Pseudomonadota</taxon>
        <taxon>Gammaproteobacteria</taxon>
        <taxon>Thiotrichales</taxon>
        <taxon>Fastidiosibacteraceae</taxon>
        <taxon>Cysteiniphilum</taxon>
    </lineage>
</organism>
<dbReference type="GO" id="GO:0043093">
    <property type="term" value="P:FtsZ-dependent cytokinesis"/>
    <property type="evidence" value="ECO:0007669"/>
    <property type="project" value="UniProtKB-UniRule"/>
</dbReference>
<dbReference type="InterPro" id="IPR020805">
    <property type="entry name" value="Cell_div_FtsZ_CS"/>
</dbReference>
<dbReference type="Proteomes" id="UP000636949">
    <property type="component" value="Unassembled WGS sequence"/>
</dbReference>
<sequence>MASLEQEQHSSGFEHGRIKVIGVGGGGGNAVSYMVEKGLQGAQIYAMNTDKQALDKNLAPHKVQIGEFISKGLGAGANPEVGLKAAQESMHHIEEAIANCDMLFITAGMGGGTGTGAAGVIAEVAKRKGIVTVGVVTTPFSFEGRRREVVARQGISALQEHVNSLIVIPNDKLRKSLGDRTTLMEAFHAANDVLFNAMSSMTGIIRTPGHINVDFADVKTVMASPGLAVIGTGHAGGEDRILKAVDKAVSCDLLEDIELKDAKGLLVCVTSSNDISLGEFTELGDRVAEIASPDAPVIIGTSIKEDMGDHVDITIIATGFDVDVTTERYNTIRQVKTQTQSNQNSLTEGQTLARKVNPDSN</sequence>
<accession>A0A8J2Z4H2</accession>
<dbReference type="GO" id="GO:0051258">
    <property type="term" value="P:protein polymerization"/>
    <property type="evidence" value="ECO:0007669"/>
    <property type="project" value="UniProtKB-UniRule"/>
</dbReference>
<comment type="caution">
    <text evidence="9">The sequence shown here is derived from an EMBL/GenBank/DDBJ whole genome shotgun (WGS) entry which is preliminary data.</text>
</comment>
<evidence type="ECO:0000256" key="6">
    <source>
        <dbReference type="SAM" id="MobiDB-lite"/>
    </source>
</evidence>
<feature type="compositionally biased region" description="Polar residues" evidence="6">
    <location>
        <begin position="340"/>
        <end position="350"/>
    </location>
</feature>
<dbReference type="InterPro" id="IPR036525">
    <property type="entry name" value="Tubulin/FtsZ_GTPase_sf"/>
</dbReference>
<dbReference type="InterPro" id="IPR024757">
    <property type="entry name" value="FtsZ_C"/>
</dbReference>
<evidence type="ECO:0000313" key="10">
    <source>
        <dbReference type="Proteomes" id="UP000636949"/>
    </source>
</evidence>
<feature type="domain" description="Tubulin/FtsZ GTPase" evidence="7">
    <location>
        <begin position="17"/>
        <end position="209"/>
    </location>
</feature>
<comment type="subcellular location">
    <subcellularLocation>
        <location evidence="4">Cytoplasm</location>
    </subcellularLocation>
    <text evidence="4">Assembles at midcell at the inner surface of the cytoplasmic membrane.</text>
</comment>
<evidence type="ECO:0000259" key="7">
    <source>
        <dbReference type="SMART" id="SM00864"/>
    </source>
</evidence>
<evidence type="ECO:0000256" key="3">
    <source>
        <dbReference type="ARBA" id="ARBA00023134"/>
    </source>
</evidence>
<dbReference type="SMART" id="SM00864">
    <property type="entry name" value="Tubulin"/>
    <property type="match status" value="1"/>
</dbReference>